<dbReference type="PROSITE" id="PS01124">
    <property type="entry name" value="HTH_ARAC_FAMILY_2"/>
    <property type="match status" value="1"/>
</dbReference>
<organism evidence="5 6">
    <name type="scientific">Dongia sedimenti</name>
    <dbReference type="NCBI Taxonomy" id="3064282"/>
    <lineage>
        <taxon>Bacteria</taxon>
        <taxon>Pseudomonadati</taxon>
        <taxon>Pseudomonadota</taxon>
        <taxon>Alphaproteobacteria</taxon>
        <taxon>Rhodospirillales</taxon>
        <taxon>Dongiaceae</taxon>
        <taxon>Dongia</taxon>
    </lineage>
</organism>
<dbReference type="Pfam" id="PF12833">
    <property type="entry name" value="HTH_18"/>
    <property type="match status" value="1"/>
</dbReference>
<dbReference type="InterPro" id="IPR050204">
    <property type="entry name" value="AraC_XylS_family_regulators"/>
</dbReference>
<keyword evidence="3" id="KW-0804">Transcription</keyword>
<dbReference type="Gene3D" id="1.10.10.60">
    <property type="entry name" value="Homeodomain-like"/>
    <property type="match status" value="1"/>
</dbReference>
<dbReference type="Proteomes" id="UP001230156">
    <property type="component" value="Unassembled WGS sequence"/>
</dbReference>
<dbReference type="RefSeq" id="WP_379954403.1">
    <property type="nucleotide sequence ID" value="NZ_JAUYVI010000002.1"/>
</dbReference>
<reference evidence="6" key="1">
    <citation type="submission" date="2023-08" db="EMBL/GenBank/DDBJ databases">
        <title>Rhodospirillaceae gen. nov., a novel taxon isolated from the Yangtze River Yuezi River estuary sludge.</title>
        <authorList>
            <person name="Ruan L."/>
        </authorList>
    </citation>
    <scope>NUCLEOTIDE SEQUENCE [LARGE SCALE GENOMIC DNA]</scope>
    <source>
        <strain evidence="6">R-7</strain>
    </source>
</reference>
<evidence type="ECO:0000256" key="1">
    <source>
        <dbReference type="ARBA" id="ARBA00023015"/>
    </source>
</evidence>
<keyword evidence="6" id="KW-1185">Reference proteome</keyword>
<dbReference type="InterPro" id="IPR018060">
    <property type="entry name" value="HTH_AraC"/>
</dbReference>
<evidence type="ECO:0000256" key="2">
    <source>
        <dbReference type="ARBA" id="ARBA00023125"/>
    </source>
</evidence>
<dbReference type="InterPro" id="IPR046532">
    <property type="entry name" value="DUF6597"/>
</dbReference>
<evidence type="ECO:0000259" key="4">
    <source>
        <dbReference type="PROSITE" id="PS01124"/>
    </source>
</evidence>
<keyword evidence="1" id="KW-0805">Transcription regulation</keyword>
<name>A0ABU0YGZ7_9PROT</name>
<evidence type="ECO:0000256" key="3">
    <source>
        <dbReference type="ARBA" id="ARBA00023163"/>
    </source>
</evidence>
<keyword evidence="2" id="KW-0238">DNA-binding</keyword>
<accession>A0ABU0YGZ7</accession>
<dbReference type="InterPro" id="IPR009057">
    <property type="entry name" value="Homeodomain-like_sf"/>
</dbReference>
<dbReference type="Pfam" id="PF20240">
    <property type="entry name" value="DUF6597"/>
    <property type="match status" value="1"/>
</dbReference>
<comment type="caution">
    <text evidence="5">The sequence shown here is derived from an EMBL/GenBank/DDBJ whole genome shotgun (WGS) entry which is preliminary data.</text>
</comment>
<sequence length="281" mass="30558">MTASRGDKAIQISRAPHPILQPFVERIWAASPDALAPSTPCERMLPAVSAHLVIRLGGKPLRLFADDADTVGDFVAHAVVGGVRDAAYLKDGSDPAPSVGAVFRPGAAGVFLGAPTGRFAGCHTPLEAFWGGDAERLRMELGEAMGLERRLTILERALMKRLPRIRGIDPAIVQSAVMLGRQRGVGQVAAALDVSHRHFIARFAEAVGLTPKRYARLVRFGRVLRRLERWPETAWAEVAQDAGYADQAHFNRDFRAFSGISPGRYREMGGIGRHVPEKCGR</sequence>
<dbReference type="PANTHER" id="PTHR46796">
    <property type="entry name" value="HTH-TYPE TRANSCRIPTIONAL ACTIVATOR RHAS-RELATED"/>
    <property type="match status" value="1"/>
</dbReference>
<dbReference type="SMART" id="SM00342">
    <property type="entry name" value="HTH_ARAC"/>
    <property type="match status" value="1"/>
</dbReference>
<protein>
    <submittedName>
        <fullName evidence="5">Helix-turn-helix domain-containing protein</fullName>
    </submittedName>
</protein>
<gene>
    <name evidence="5" type="ORF">Q8A70_04920</name>
</gene>
<dbReference type="SUPFAM" id="SSF46689">
    <property type="entry name" value="Homeodomain-like"/>
    <property type="match status" value="1"/>
</dbReference>
<feature type="domain" description="HTH araC/xylS-type" evidence="4">
    <location>
        <begin position="185"/>
        <end position="268"/>
    </location>
</feature>
<evidence type="ECO:0000313" key="5">
    <source>
        <dbReference type="EMBL" id="MDQ7246992.1"/>
    </source>
</evidence>
<dbReference type="EMBL" id="JAUYVI010000002">
    <property type="protein sequence ID" value="MDQ7246992.1"/>
    <property type="molecule type" value="Genomic_DNA"/>
</dbReference>
<proteinExistence type="predicted"/>
<evidence type="ECO:0000313" key="6">
    <source>
        <dbReference type="Proteomes" id="UP001230156"/>
    </source>
</evidence>